<dbReference type="EMBL" id="JBHULV010000008">
    <property type="protein sequence ID" value="MFD2730366.1"/>
    <property type="molecule type" value="Genomic_DNA"/>
</dbReference>
<protein>
    <submittedName>
        <fullName evidence="2">DinB family protein</fullName>
    </submittedName>
</protein>
<dbReference type="InterPro" id="IPR034660">
    <property type="entry name" value="DinB/YfiT-like"/>
</dbReference>
<name>A0ABW5TMM3_9SPHI</name>
<evidence type="ECO:0000259" key="1">
    <source>
        <dbReference type="Pfam" id="PF12867"/>
    </source>
</evidence>
<evidence type="ECO:0000313" key="2">
    <source>
        <dbReference type="EMBL" id="MFD2730366.1"/>
    </source>
</evidence>
<dbReference type="InterPro" id="IPR024775">
    <property type="entry name" value="DinB-like"/>
</dbReference>
<proteinExistence type="predicted"/>
<accession>A0ABW5TMM3</accession>
<evidence type="ECO:0000313" key="3">
    <source>
        <dbReference type="Proteomes" id="UP001597546"/>
    </source>
</evidence>
<feature type="domain" description="DinB-like" evidence="1">
    <location>
        <begin position="18"/>
        <end position="164"/>
    </location>
</feature>
<keyword evidence="3" id="KW-1185">Reference proteome</keyword>
<sequence length="174" mass="20441">MSVKSDQNNILQSLKFYSSFLKTVNEEVFLKTPQQGEWSYSEVYAHIFSAHILSVIAIEKCLNKTAELKIRKPDWRVRLILFFGRFPPVKYKVPAVLADAVKKISKEDAANQLVKLQKRIEDIHVGFSKFNPHYKVKHPRLGYLDAKAWLRFILVHSKHHQRQIKRIEKMLQTI</sequence>
<dbReference type="RefSeq" id="WP_379040908.1">
    <property type="nucleotide sequence ID" value="NZ_JBHSKW010000005.1"/>
</dbReference>
<organism evidence="2 3">
    <name type="scientific">Pedobacter alpinus</name>
    <dbReference type="NCBI Taxonomy" id="1590643"/>
    <lineage>
        <taxon>Bacteria</taxon>
        <taxon>Pseudomonadati</taxon>
        <taxon>Bacteroidota</taxon>
        <taxon>Sphingobacteriia</taxon>
        <taxon>Sphingobacteriales</taxon>
        <taxon>Sphingobacteriaceae</taxon>
        <taxon>Pedobacter</taxon>
    </lineage>
</organism>
<reference evidence="3" key="1">
    <citation type="journal article" date="2019" name="Int. J. Syst. Evol. Microbiol.">
        <title>The Global Catalogue of Microorganisms (GCM) 10K type strain sequencing project: providing services to taxonomists for standard genome sequencing and annotation.</title>
        <authorList>
            <consortium name="The Broad Institute Genomics Platform"/>
            <consortium name="The Broad Institute Genome Sequencing Center for Infectious Disease"/>
            <person name="Wu L."/>
            <person name="Ma J."/>
        </authorList>
    </citation>
    <scope>NUCLEOTIDE SEQUENCE [LARGE SCALE GENOMIC DNA]</scope>
    <source>
        <strain evidence="3">KCTC 42456</strain>
    </source>
</reference>
<dbReference type="SUPFAM" id="SSF109854">
    <property type="entry name" value="DinB/YfiT-like putative metalloenzymes"/>
    <property type="match status" value="1"/>
</dbReference>
<dbReference type="Pfam" id="PF12867">
    <property type="entry name" value="DinB_2"/>
    <property type="match status" value="1"/>
</dbReference>
<dbReference type="Gene3D" id="1.20.120.450">
    <property type="entry name" value="dinb family like domain"/>
    <property type="match status" value="1"/>
</dbReference>
<dbReference type="Proteomes" id="UP001597546">
    <property type="component" value="Unassembled WGS sequence"/>
</dbReference>
<comment type="caution">
    <text evidence="2">The sequence shown here is derived from an EMBL/GenBank/DDBJ whole genome shotgun (WGS) entry which is preliminary data.</text>
</comment>
<gene>
    <name evidence="2" type="ORF">ACFSSE_01490</name>
</gene>